<feature type="domain" description="Coenzyme F420 hydrogenase/dehydrogenase beta subunit C-terminal" evidence="3">
    <location>
        <begin position="224"/>
        <end position="390"/>
    </location>
</feature>
<sequence>MTLVPETIEGVVKAGLCTGCGLCESMAGREAVEMGLGINGHMRPLVRKPLPLLVEKRIMQVCPGANLEGPYAEVEAAWEAPGPGRPSRMTEVRTTRRRPTAARAAQGDERMLAAVTSLGPADVDTTKKEPLWGPIRTVNRAWASDEDVRYHGAGGATLTALAHYLLDSGEVDAILHVKADPERPWLTISTISRAVGDLEDTAQSRYGPSSPLVLAHTLLDEGARFAVIAKPCDVSAVRSLMRRDERAAGQIRYLLTIFCGGTHHARIPKAIMRYHRVDERDVSVFTYRGDGWPGPLRVQTKTGDTHDMTYQGAWLNRPWKYDMQFRCKICVDAVGEVADISVPDGWVMKNGKPLYEEAPGTNIAITRTDAGVRLLQAATKAGYVTLAPMSIEELEPMHANHVARRVGGSAQLFALTLLRQPSYRTSGFGRRLRFTVADFRSAWDQFLGTLRRARAGDNVEPTI</sequence>
<comment type="caution">
    <text evidence="4">The sequence shown here is derived from an EMBL/GenBank/DDBJ whole genome shotgun (WGS) entry which is preliminary data.</text>
</comment>
<keyword evidence="5" id="KW-1185">Reference proteome</keyword>
<evidence type="ECO:0000259" key="2">
    <source>
        <dbReference type="Pfam" id="PF04422"/>
    </source>
</evidence>
<gene>
    <name evidence="4" type="ORF">GCM10009807_24560</name>
</gene>
<organism evidence="4 5">
    <name type="scientific">Microbacterium lacus</name>
    <dbReference type="NCBI Taxonomy" id="415217"/>
    <lineage>
        <taxon>Bacteria</taxon>
        <taxon>Bacillati</taxon>
        <taxon>Actinomycetota</taxon>
        <taxon>Actinomycetes</taxon>
        <taxon>Micrococcales</taxon>
        <taxon>Microbacteriaceae</taxon>
        <taxon>Microbacterium</taxon>
    </lineage>
</organism>
<protein>
    <recommendedName>
        <fullName evidence="6">Coenzyme F420 hydrogenase</fullName>
    </recommendedName>
</protein>
<feature type="domain" description="Coenzyme F420 hydrogenase/dehydrogenase beta subunit N-terminal" evidence="2">
    <location>
        <begin position="140"/>
        <end position="212"/>
    </location>
</feature>
<dbReference type="Pfam" id="PF04432">
    <property type="entry name" value="FrhB_FdhB_C"/>
    <property type="match status" value="1"/>
</dbReference>
<dbReference type="EMBL" id="BAAAPK010000001">
    <property type="protein sequence ID" value="GAA1679744.1"/>
    <property type="molecule type" value="Genomic_DNA"/>
</dbReference>
<accession>A0ABP4SZF0</accession>
<evidence type="ECO:0008006" key="6">
    <source>
        <dbReference type="Google" id="ProtNLM"/>
    </source>
</evidence>
<dbReference type="RefSeq" id="WP_344054978.1">
    <property type="nucleotide sequence ID" value="NZ_BAAAPK010000001.1"/>
</dbReference>
<name>A0ABP4SZF0_9MICO</name>
<dbReference type="Proteomes" id="UP001500596">
    <property type="component" value="Unassembled WGS sequence"/>
</dbReference>
<dbReference type="PANTHER" id="PTHR31332:SF0">
    <property type="entry name" value="7-HYDROXYMETHYL CHLOROPHYLL A REDUCTASE, CHLOROPLASTIC"/>
    <property type="match status" value="1"/>
</dbReference>
<proteinExistence type="predicted"/>
<dbReference type="InterPro" id="IPR007525">
    <property type="entry name" value="FrhB_FdhB_C"/>
</dbReference>
<dbReference type="InterPro" id="IPR045220">
    <property type="entry name" value="FRHB/FDHB/HCAR-like"/>
</dbReference>
<feature type="region of interest" description="Disordered" evidence="1">
    <location>
        <begin position="79"/>
        <end position="101"/>
    </location>
</feature>
<reference evidence="5" key="1">
    <citation type="journal article" date="2019" name="Int. J. Syst. Evol. Microbiol.">
        <title>The Global Catalogue of Microorganisms (GCM) 10K type strain sequencing project: providing services to taxonomists for standard genome sequencing and annotation.</title>
        <authorList>
            <consortium name="The Broad Institute Genomics Platform"/>
            <consortium name="The Broad Institute Genome Sequencing Center for Infectious Disease"/>
            <person name="Wu L."/>
            <person name="Ma J."/>
        </authorList>
    </citation>
    <scope>NUCLEOTIDE SEQUENCE [LARGE SCALE GENOMIC DNA]</scope>
    <source>
        <strain evidence="5">JCM 15575</strain>
    </source>
</reference>
<dbReference type="PANTHER" id="PTHR31332">
    <property type="entry name" value="7-HYDROXYMETHYL CHLOROPHYLL A REDUCTASE, CHLOROPLASTIC"/>
    <property type="match status" value="1"/>
</dbReference>
<evidence type="ECO:0000313" key="4">
    <source>
        <dbReference type="EMBL" id="GAA1679744.1"/>
    </source>
</evidence>
<evidence type="ECO:0000256" key="1">
    <source>
        <dbReference type="SAM" id="MobiDB-lite"/>
    </source>
</evidence>
<dbReference type="InterPro" id="IPR007516">
    <property type="entry name" value="Co_F420_Hydgase/DH_bsu_N"/>
</dbReference>
<evidence type="ECO:0000313" key="5">
    <source>
        <dbReference type="Proteomes" id="UP001500596"/>
    </source>
</evidence>
<evidence type="ECO:0000259" key="3">
    <source>
        <dbReference type="Pfam" id="PF04432"/>
    </source>
</evidence>
<dbReference type="Pfam" id="PF04422">
    <property type="entry name" value="FrhB_FdhB_N"/>
    <property type="match status" value="1"/>
</dbReference>